<dbReference type="InterPro" id="IPR027806">
    <property type="entry name" value="HARBI1_dom"/>
</dbReference>
<feature type="coiled-coil region" evidence="7">
    <location>
        <begin position="179"/>
        <end position="206"/>
    </location>
</feature>
<dbReference type="PANTHER" id="PTHR23080">
    <property type="entry name" value="THAP DOMAIN PROTEIN"/>
    <property type="match status" value="1"/>
</dbReference>
<evidence type="ECO:0000256" key="7">
    <source>
        <dbReference type="SAM" id="Coils"/>
    </source>
</evidence>
<keyword evidence="4" id="KW-0862">Zinc</keyword>
<evidence type="ECO:0000259" key="8">
    <source>
        <dbReference type="PROSITE" id="PS50950"/>
    </source>
</evidence>
<name>A0A8B6F3A3_MYTGA</name>
<gene>
    <name evidence="9" type="ORF">MGAL_10B002467</name>
</gene>
<dbReference type="EMBL" id="UYJE01005995">
    <property type="protein sequence ID" value="VDI42284.1"/>
    <property type="molecule type" value="Genomic_DNA"/>
</dbReference>
<keyword evidence="5 6" id="KW-0238">DNA-binding</keyword>
<dbReference type="AlphaFoldDB" id="A0A8B6F3A3"/>
<dbReference type="PROSITE" id="PS50950">
    <property type="entry name" value="ZF_THAP"/>
    <property type="match status" value="1"/>
</dbReference>
<sequence>MVKRCCWGTCNTDSRYPDRLEGGIVFIPFPKPGRSLEKARRWIRLCGRPLEQLNEEIIKERAKAKHLFVCSKHFVDGVPSERYPDPMSALSHEKITPCRKRPTQRDYTTNTFSAPTCKKRLIDTDMSCTLTQGELVQGPLDSLAEKNIDVSDVENIDPIEDKSFYGVEPLDMLAMAAENKALTENYAKLVLENVNLQQQLSSCKKKKKEKSIIIEKSFGCEKLNSKEYQYYTGFSKDRFEDILKFLVPREGEDIIKWTKAISGSKQLSTKDQLLLVMIKLRQNFDFSHIANLFNLSTQDCSVIFLNWINYMFHRLGSLVIWPHRDHIIEHMPPTFKQDFPNSLVIIDGTEVKIQKPSSLHRQSQCYSDYKSCTTLKGLVGVDPRGSITFSSMLFAGSISDKEITKESGFYRLLKDLISSGKVNVGDGVMADKGFTIEKELKEIGLQLNIPPFASSGSQMKSADVNETIKIAKHRVHVERAIARVKQFKILSGRINLSLFSSVNQIWLTCCLLTNFMPFLIQDKQ</sequence>
<protein>
    <recommendedName>
        <fullName evidence="8">THAP-type domain-containing protein</fullName>
    </recommendedName>
</protein>
<comment type="caution">
    <text evidence="9">The sequence shown here is derived from an EMBL/GenBank/DDBJ whole genome shotgun (WGS) entry which is preliminary data.</text>
</comment>
<dbReference type="InterPro" id="IPR027805">
    <property type="entry name" value="Transposase_HTH_dom"/>
</dbReference>
<proteinExistence type="predicted"/>
<accession>A0A8B6F3A3</accession>
<evidence type="ECO:0000256" key="3">
    <source>
        <dbReference type="ARBA" id="ARBA00022771"/>
    </source>
</evidence>
<keyword evidence="2" id="KW-0479">Metal-binding</keyword>
<evidence type="ECO:0000313" key="9">
    <source>
        <dbReference type="EMBL" id="VDI42284.1"/>
    </source>
</evidence>
<dbReference type="Pfam" id="PF13613">
    <property type="entry name" value="HTH_Tnp_4"/>
    <property type="match status" value="1"/>
</dbReference>
<evidence type="ECO:0000256" key="1">
    <source>
        <dbReference type="ARBA" id="ARBA00001968"/>
    </source>
</evidence>
<dbReference type="GO" id="GO:0003677">
    <property type="term" value="F:DNA binding"/>
    <property type="evidence" value="ECO:0007669"/>
    <property type="project" value="UniProtKB-UniRule"/>
</dbReference>
<evidence type="ECO:0000256" key="2">
    <source>
        <dbReference type="ARBA" id="ARBA00022723"/>
    </source>
</evidence>
<dbReference type="Proteomes" id="UP000596742">
    <property type="component" value="Unassembled WGS sequence"/>
</dbReference>
<reference evidence="9" key="1">
    <citation type="submission" date="2018-11" db="EMBL/GenBank/DDBJ databases">
        <authorList>
            <person name="Alioto T."/>
            <person name="Alioto T."/>
        </authorList>
    </citation>
    <scope>NUCLEOTIDE SEQUENCE</scope>
</reference>
<comment type="cofactor">
    <cofactor evidence="1">
        <name>a divalent metal cation</name>
        <dbReference type="ChEBI" id="CHEBI:60240"/>
    </cofactor>
</comment>
<dbReference type="InterPro" id="IPR006612">
    <property type="entry name" value="THAP_Znf"/>
</dbReference>
<evidence type="ECO:0000256" key="6">
    <source>
        <dbReference type="PROSITE-ProRule" id="PRU00309"/>
    </source>
</evidence>
<evidence type="ECO:0000313" key="10">
    <source>
        <dbReference type="Proteomes" id="UP000596742"/>
    </source>
</evidence>
<organism evidence="9 10">
    <name type="scientific">Mytilus galloprovincialis</name>
    <name type="common">Mediterranean mussel</name>
    <dbReference type="NCBI Taxonomy" id="29158"/>
    <lineage>
        <taxon>Eukaryota</taxon>
        <taxon>Metazoa</taxon>
        <taxon>Spiralia</taxon>
        <taxon>Lophotrochozoa</taxon>
        <taxon>Mollusca</taxon>
        <taxon>Bivalvia</taxon>
        <taxon>Autobranchia</taxon>
        <taxon>Pteriomorphia</taxon>
        <taxon>Mytilida</taxon>
        <taxon>Mytiloidea</taxon>
        <taxon>Mytilidae</taxon>
        <taxon>Mytilinae</taxon>
        <taxon>Mytilus</taxon>
    </lineage>
</organism>
<dbReference type="Pfam" id="PF05485">
    <property type="entry name" value="THAP"/>
    <property type="match status" value="1"/>
</dbReference>
<dbReference type="GO" id="GO:0008270">
    <property type="term" value="F:zinc ion binding"/>
    <property type="evidence" value="ECO:0007669"/>
    <property type="project" value="UniProtKB-KW"/>
</dbReference>
<keyword evidence="7" id="KW-0175">Coiled coil</keyword>
<feature type="domain" description="THAP-type" evidence="8">
    <location>
        <begin position="1"/>
        <end position="105"/>
    </location>
</feature>
<dbReference type="SUPFAM" id="SSF57716">
    <property type="entry name" value="Glucocorticoid receptor-like (DNA-binding domain)"/>
    <property type="match status" value="1"/>
</dbReference>
<dbReference type="Pfam" id="PF13359">
    <property type="entry name" value="DDE_Tnp_4"/>
    <property type="match status" value="1"/>
</dbReference>
<dbReference type="OrthoDB" id="6141122at2759"/>
<keyword evidence="3 6" id="KW-0863">Zinc-finger</keyword>
<keyword evidence="10" id="KW-1185">Reference proteome</keyword>
<evidence type="ECO:0000256" key="5">
    <source>
        <dbReference type="ARBA" id="ARBA00023125"/>
    </source>
</evidence>
<evidence type="ECO:0000256" key="4">
    <source>
        <dbReference type="ARBA" id="ARBA00022833"/>
    </source>
</evidence>